<keyword evidence="4" id="KW-1185">Reference proteome</keyword>
<evidence type="ECO:0000256" key="2">
    <source>
        <dbReference type="SAM" id="Phobius"/>
    </source>
</evidence>
<dbReference type="RefSeq" id="WP_104528745.1">
    <property type="nucleotide sequence ID" value="NZ_POQT01000017.1"/>
</dbReference>
<organism evidence="3 4">
    <name type="scientific">Blastococcus saxobsidens</name>
    <dbReference type="NCBI Taxonomy" id="138336"/>
    <lineage>
        <taxon>Bacteria</taxon>
        <taxon>Bacillati</taxon>
        <taxon>Actinomycetota</taxon>
        <taxon>Actinomycetes</taxon>
        <taxon>Geodermatophilales</taxon>
        <taxon>Geodermatophilaceae</taxon>
        <taxon>Blastococcus</taxon>
    </lineage>
</organism>
<dbReference type="Proteomes" id="UP000292507">
    <property type="component" value="Unassembled WGS sequence"/>
</dbReference>
<feature type="compositionally biased region" description="Basic and acidic residues" evidence="1">
    <location>
        <begin position="97"/>
        <end position="113"/>
    </location>
</feature>
<sequence>MSTSVTELFAVAVNQQPEDVGKAGPLGLLLLVLLLIAAALLVRSMTTHLKRLPRSFDPVDQEPLVEVPDDLSELDEPRPGQDVLDTLRRAPLAIEPPRPDAGDDRTGGPAERG</sequence>
<comment type="caution">
    <text evidence="3">The sequence shown here is derived from an EMBL/GenBank/DDBJ whole genome shotgun (WGS) entry which is preliminary data.</text>
</comment>
<keyword evidence="2" id="KW-1133">Transmembrane helix</keyword>
<dbReference type="OrthoDB" id="4775389at2"/>
<protein>
    <submittedName>
        <fullName evidence="3">Uncharacterized protein</fullName>
    </submittedName>
</protein>
<keyword evidence="2" id="KW-0472">Membrane</keyword>
<feature type="region of interest" description="Disordered" evidence="1">
    <location>
        <begin position="88"/>
        <end position="113"/>
    </location>
</feature>
<proteinExistence type="predicted"/>
<evidence type="ECO:0000256" key="1">
    <source>
        <dbReference type="SAM" id="MobiDB-lite"/>
    </source>
</evidence>
<evidence type="ECO:0000313" key="4">
    <source>
        <dbReference type="Proteomes" id="UP000292507"/>
    </source>
</evidence>
<evidence type="ECO:0000313" key="3">
    <source>
        <dbReference type="EMBL" id="RZU34488.1"/>
    </source>
</evidence>
<name>A0A4Q7YC85_9ACTN</name>
<gene>
    <name evidence="3" type="ORF">BKA19_4257</name>
</gene>
<accession>A0A4Q7YC85</accession>
<keyword evidence="2" id="KW-0812">Transmembrane</keyword>
<reference evidence="3 4" key="1">
    <citation type="submission" date="2019-02" db="EMBL/GenBank/DDBJ databases">
        <title>Sequencing the genomes of 1000 actinobacteria strains.</title>
        <authorList>
            <person name="Klenk H.-P."/>
        </authorList>
    </citation>
    <scope>NUCLEOTIDE SEQUENCE [LARGE SCALE GENOMIC DNA]</scope>
    <source>
        <strain evidence="3 4">DSM 44509</strain>
    </source>
</reference>
<dbReference type="AlphaFoldDB" id="A0A4Q7YC85"/>
<feature type="transmembrane region" description="Helical" evidence="2">
    <location>
        <begin position="23"/>
        <end position="42"/>
    </location>
</feature>
<dbReference type="EMBL" id="SHKV01000001">
    <property type="protein sequence ID" value="RZU34488.1"/>
    <property type="molecule type" value="Genomic_DNA"/>
</dbReference>